<keyword evidence="3" id="KW-1185">Reference proteome</keyword>
<proteinExistence type="predicted"/>
<evidence type="ECO:0000313" key="3">
    <source>
        <dbReference type="Proteomes" id="UP000676967"/>
    </source>
</evidence>
<sequence>MTFSFYGGSNIRYGSGGMVNGGLYRSTHAAPDGNPHPQEGVTVVSVDDQSPTAAGDQALPPRSCRPPRVTPPGARPARAPSWRSAAWSAG</sequence>
<evidence type="ECO:0000313" key="2">
    <source>
        <dbReference type="EMBL" id="BCJ43604.1"/>
    </source>
</evidence>
<protein>
    <submittedName>
        <fullName evidence="2">Uncharacterized protein</fullName>
    </submittedName>
</protein>
<evidence type="ECO:0000256" key="1">
    <source>
        <dbReference type="SAM" id="MobiDB-lite"/>
    </source>
</evidence>
<dbReference type="EMBL" id="AP023356">
    <property type="protein sequence ID" value="BCJ43604.1"/>
    <property type="molecule type" value="Genomic_DNA"/>
</dbReference>
<reference evidence="2 3" key="1">
    <citation type="submission" date="2020-08" db="EMBL/GenBank/DDBJ databases">
        <title>Whole genome shotgun sequence of Actinoplanes ianthinogenes NBRC 13996.</title>
        <authorList>
            <person name="Komaki H."/>
            <person name="Tamura T."/>
        </authorList>
    </citation>
    <scope>NUCLEOTIDE SEQUENCE [LARGE SCALE GENOMIC DNA]</scope>
    <source>
        <strain evidence="2 3">NBRC 13996</strain>
    </source>
</reference>
<name>A0ABM7LW87_9ACTN</name>
<gene>
    <name evidence="2" type="ORF">Aiant_42610</name>
</gene>
<accession>A0ABM7LW87</accession>
<organism evidence="2 3">
    <name type="scientific">Actinoplanes ianthinogenes</name>
    <dbReference type="NCBI Taxonomy" id="122358"/>
    <lineage>
        <taxon>Bacteria</taxon>
        <taxon>Bacillati</taxon>
        <taxon>Actinomycetota</taxon>
        <taxon>Actinomycetes</taxon>
        <taxon>Micromonosporales</taxon>
        <taxon>Micromonosporaceae</taxon>
        <taxon>Actinoplanes</taxon>
    </lineage>
</organism>
<dbReference type="Proteomes" id="UP000676967">
    <property type="component" value="Chromosome"/>
</dbReference>
<feature type="compositionally biased region" description="Low complexity" evidence="1">
    <location>
        <begin position="75"/>
        <end position="90"/>
    </location>
</feature>
<feature type="region of interest" description="Disordered" evidence="1">
    <location>
        <begin position="1"/>
        <end position="90"/>
    </location>
</feature>